<evidence type="ECO:0008006" key="4">
    <source>
        <dbReference type="Google" id="ProtNLM"/>
    </source>
</evidence>
<feature type="signal peptide" evidence="1">
    <location>
        <begin position="1"/>
        <end position="23"/>
    </location>
</feature>
<dbReference type="RefSeq" id="WP_326506594.1">
    <property type="nucleotide sequence ID" value="NZ_JAWIIV010000008.1"/>
</dbReference>
<evidence type="ECO:0000313" key="2">
    <source>
        <dbReference type="EMBL" id="MEC4719884.1"/>
    </source>
</evidence>
<comment type="caution">
    <text evidence="2">The sequence shown here is derived from an EMBL/GenBank/DDBJ whole genome shotgun (WGS) entry which is preliminary data.</text>
</comment>
<reference evidence="2 3" key="1">
    <citation type="submission" date="2023-10" db="EMBL/GenBank/DDBJ databases">
        <title>Noviherbaspirillum sp. CPCC 100848 genome assembly.</title>
        <authorList>
            <person name="Li X.Y."/>
            <person name="Fang X.M."/>
        </authorList>
    </citation>
    <scope>NUCLEOTIDE SEQUENCE [LARGE SCALE GENOMIC DNA]</scope>
    <source>
        <strain evidence="2 3">CPCC 100848</strain>
    </source>
</reference>
<keyword evidence="1" id="KW-0732">Signal</keyword>
<name>A0ABU6J8A8_9BURK</name>
<sequence length="136" mass="14441">MSCRKFRFLLTLSGLAAALSAGAQSGQHDPVASRYESERAACASISEPESRSACLRDAAAAYAEMRSGQPVEDAAVYQRNALARCQALPLADQELCRRRTLGEGTVSGSVSSGGIYQEYREIILPDAAPASNASKR</sequence>
<gene>
    <name evidence="2" type="ORF">RY831_12040</name>
</gene>
<feature type="chain" id="PRO_5047338107" description="DUF1311 domain-containing protein" evidence="1">
    <location>
        <begin position="24"/>
        <end position="136"/>
    </location>
</feature>
<keyword evidence="3" id="KW-1185">Reference proteome</keyword>
<dbReference type="EMBL" id="JAWIIV010000008">
    <property type="protein sequence ID" value="MEC4719884.1"/>
    <property type="molecule type" value="Genomic_DNA"/>
</dbReference>
<proteinExistence type="predicted"/>
<accession>A0ABU6J8A8</accession>
<evidence type="ECO:0000256" key="1">
    <source>
        <dbReference type="SAM" id="SignalP"/>
    </source>
</evidence>
<evidence type="ECO:0000313" key="3">
    <source>
        <dbReference type="Proteomes" id="UP001352263"/>
    </source>
</evidence>
<organism evidence="2 3">
    <name type="scientific">Noviherbaspirillum album</name>
    <dbReference type="NCBI Taxonomy" id="3080276"/>
    <lineage>
        <taxon>Bacteria</taxon>
        <taxon>Pseudomonadati</taxon>
        <taxon>Pseudomonadota</taxon>
        <taxon>Betaproteobacteria</taxon>
        <taxon>Burkholderiales</taxon>
        <taxon>Oxalobacteraceae</taxon>
        <taxon>Noviherbaspirillum</taxon>
    </lineage>
</organism>
<protein>
    <recommendedName>
        <fullName evidence="4">DUF1311 domain-containing protein</fullName>
    </recommendedName>
</protein>
<dbReference type="Proteomes" id="UP001352263">
    <property type="component" value="Unassembled WGS sequence"/>
</dbReference>